<comment type="caution">
    <text evidence="2">The sequence shown here is derived from an EMBL/GenBank/DDBJ whole genome shotgun (WGS) entry which is preliminary data.</text>
</comment>
<reference evidence="2 3" key="1">
    <citation type="submission" date="2016-04" db="EMBL/GenBank/DDBJ databases">
        <title>Peptidophaga gingivicola gen. nov., sp. nov., isolated from human subgingival plaque.</title>
        <authorList>
            <person name="Beall C.J."/>
            <person name="Mokrzan E.M."/>
            <person name="Griffen A.L."/>
            <person name="Leys E.J."/>
        </authorList>
    </citation>
    <scope>NUCLEOTIDE SEQUENCE [LARGE SCALE GENOMIC DNA]</scope>
    <source>
        <strain evidence="2 3">BA112</strain>
    </source>
</reference>
<dbReference type="Proteomes" id="UP000078368">
    <property type="component" value="Unassembled WGS sequence"/>
</dbReference>
<keyword evidence="3" id="KW-1185">Reference proteome</keyword>
<organism evidence="2 3">
    <name type="scientific">Peptidiphaga gingivicola</name>
    <dbReference type="NCBI Taxonomy" id="2741497"/>
    <lineage>
        <taxon>Bacteria</taxon>
        <taxon>Bacillati</taxon>
        <taxon>Actinomycetota</taxon>
        <taxon>Actinomycetes</taxon>
        <taxon>Actinomycetales</taxon>
        <taxon>Actinomycetaceae</taxon>
        <taxon>Peptidiphaga</taxon>
    </lineage>
</organism>
<dbReference type="EMBL" id="LVZK01000001">
    <property type="protein sequence ID" value="OAP85828.1"/>
    <property type="molecule type" value="Genomic_DNA"/>
</dbReference>
<evidence type="ECO:0000313" key="2">
    <source>
        <dbReference type="EMBL" id="OAP85828.1"/>
    </source>
</evidence>
<sequence length="69" mass="7366">MAAFIVPFLPVPQRALDGPLRRLFACDAEPHLGPRAAGFSLPSPADARGLRLESRQGQTDRQAGLARTG</sequence>
<evidence type="ECO:0000256" key="1">
    <source>
        <dbReference type="SAM" id="MobiDB-lite"/>
    </source>
</evidence>
<protein>
    <submittedName>
        <fullName evidence="2">Uncharacterized protein</fullName>
    </submittedName>
</protein>
<evidence type="ECO:0000313" key="3">
    <source>
        <dbReference type="Proteomes" id="UP000078368"/>
    </source>
</evidence>
<name>A0A179B281_9ACTO</name>
<dbReference type="AlphaFoldDB" id="A0A179B281"/>
<feature type="region of interest" description="Disordered" evidence="1">
    <location>
        <begin position="34"/>
        <end position="69"/>
    </location>
</feature>
<proteinExistence type="predicted"/>
<accession>A0A179B281</accession>
<gene>
    <name evidence="2" type="ORF">A4H34_01135</name>
</gene>